<dbReference type="AlphaFoldDB" id="B0CDV2"/>
<evidence type="ECO:0000259" key="6">
    <source>
        <dbReference type="Pfam" id="PF01094"/>
    </source>
</evidence>
<keyword evidence="5" id="KW-0732">Signal</keyword>
<keyword evidence="8" id="KW-1185">Reference proteome</keyword>
<dbReference type="InterPro" id="IPR051010">
    <property type="entry name" value="BCAA_transport"/>
</dbReference>
<sequence>MLRQRLVSGAALGLCCAAISGCQLSAPDSTGDGLKLGTLLPITGDLAQYGTPMQETANLLIKTVNACDGVLGKPVTLISADTQTDPAQGTQAMTKLVEADQVVGVVGAASSASSSAALPIAVRGQVVQISPASTSPVFTERAEKGEFEGFWARTAPPDTFQSQALAQLAKQKGYKSVAILAINNDYGNGLVSAFIPAFKAMGGTVVNETRPTFYDPNTSTFDTEVNQVFKGQPDAVLLVSYPETGSLILKSAQELGFLDGNTALITTDGMKETSLADLVGKNAQGEYLVSGMLGTAPSAGGPALVAFQKRYQDAFQREPSVFDPNTWDATALLVLAAEAAKEPTGTGIREQLQAVANAPGEEVTDVCEALALLREGKTINYQGASGTVDLNPQGDVTGSYDIWSIDDQGKLQVNDTIEITGADAATPPE</sequence>
<name>B0CDV2_ACAM1</name>
<dbReference type="InterPro" id="IPR028082">
    <property type="entry name" value="Peripla_BP_I"/>
</dbReference>
<evidence type="ECO:0000256" key="1">
    <source>
        <dbReference type="ARBA" id="ARBA00004370"/>
    </source>
</evidence>
<dbReference type="PANTHER" id="PTHR30483:SF6">
    <property type="entry name" value="PERIPLASMIC BINDING PROTEIN OF ABC TRANSPORTER FOR NATURAL AMINO ACIDS"/>
    <property type="match status" value="1"/>
</dbReference>
<evidence type="ECO:0000256" key="3">
    <source>
        <dbReference type="ARBA" id="ARBA00022989"/>
    </source>
</evidence>
<dbReference type="SUPFAM" id="SSF53822">
    <property type="entry name" value="Periplasmic binding protein-like I"/>
    <property type="match status" value="1"/>
</dbReference>
<dbReference type="CDD" id="cd06346">
    <property type="entry name" value="PBP1_ABC_ligand_binding-like"/>
    <property type="match status" value="1"/>
</dbReference>
<dbReference type="HOGENOM" id="CLU_027128_5_0_3"/>
<dbReference type="STRING" id="329726.AM1_4325"/>
<dbReference type="RefSeq" id="WP_012164630.1">
    <property type="nucleotide sequence ID" value="NC_009925.1"/>
</dbReference>
<organism evidence="7 8">
    <name type="scientific">Acaryochloris marina (strain MBIC 11017)</name>
    <dbReference type="NCBI Taxonomy" id="329726"/>
    <lineage>
        <taxon>Bacteria</taxon>
        <taxon>Bacillati</taxon>
        <taxon>Cyanobacteriota</taxon>
        <taxon>Cyanophyceae</taxon>
        <taxon>Acaryochloridales</taxon>
        <taxon>Acaryochloridaceae</taxon>
        <taxon>Acaryochloris</taxon>
    </lineage>
</organism>
<dbReference type="Pfam" id="PF01094">
    <property type="entry name" value="ANF_receptor"/>
    <property type="match status" value="1"/>
</dbReference>
<evidence type="ECO:0000313" key="8">
    <source>
        <dbReference type="Proteomes" id="UP000000268"/>
    </source>
</evidence>
<evidence type="ECO:0000256" key="2">
    <source>
        <dbReference type="ARBA" id="ARBA00022692"/>
    </source>
</evidence>
<dbReference type="GO" id="GO:0016020">
    <property type="term" value="C:membrane"/>
    <property type="evidence" value="ECO:0007669"/>
    <property type="project" value="UniProtKB-SubCell"/>
</dbReference>
<accession>B0CDV2</accession>
<dbReference type="EMBL" id="CP000828">
    <property type="protein sequence ID" value="ABW29304.1"/>
    <property type="molecule type" value="Genomic_DNA"/>
</dbReference>
<feature type="chain" id="PRO_5002748626" evidence="5">
    <location>
        <begin position="26"/>
        <end position="429"/>
    </location>
</feature>
<evidence type="ECO:0000256" key="4">
    <source>
        <dbReference type="ARBA" id="ARBA00023136"/>
    </source>
</evidence>
<reference evidence="7 8" key="1">
    <citation type="journal article" date="2008" name="Proc. Natl. Acad. Sci. U.S.A.">
        <title>Niche adaptation and genome expansion in the chlorophyll d-producing cyanobacterium Acaryochloris marina.</title>
        <authorList>
            <person name="Swingley W.D."/>
            <person name="Chen M."/>
            <person name="Cheung P.C."/>
            <person name="Conrad A.L."/>
            <person name="Dejesa L.C."/>
            <person name="Hao J."/>
            <person name="Honchak B.M."/>
            <person name="Karbach L.E."/>
            <person name="Kurdoglu A."/>
            <person name="Lahiri S."/>
            <person name="Mastrian S.D."/>
            <person name="Miyashita H."/>
            <person name="Page L."/>
            <person name="Ramakrishna P."/>
            <person name="Satoh S."/>
            <person name="Sattley W.M."/>
            <person name="Shimada Y."/>
            <person name="Taylor H.L."/>
            <person name="Tomo T."/>
            <person name="Tsuchiya T."/>
            <person name="Wang Z.T."/>
            <person name="Raymond J."/>
            <person name="Mimuro M."/>
            <person name="Blankenship R.E."/>
            <person name="Touchman J.W."/>
        </authorList>
    </citation>
    <scope>NUCLEOTIDE SEQUENCE [LARGE SCALE GENOMIC DNA]</scope>
    <source>
        <strain evidence="8">MBIC 11017</strain>
    </source>
</reference>
<evidence type="ECO:0000313" key="7">
    <source>
        <dbReference type="EMBL" id="ABW29304.1"/>
    </source>
</evidence>
<keyword evidence="4" id="KW-0472">Membrane</keyword>
<keyword evidence="3" id="KW-1133">Transmembrane helix</keyword>
<dbReference type="Gene3D" id="3.40.50.2300">
    <property type="match status" value="2"/>
</dbReference>
<gene>
    <name evidence="7" type="ordered locus">AM1_4325</name>
</gene>
<dbReference type="PANTHER" id="PTHR30483">
    <property type="entry name" value="LEUCINE-SPECIFIC-BINDING PROTEIN"/>
    <property type="match status" value="1"/>
</dbReference>
<feature type="domain" description="Receptor ligand binding region" evidence="6">
    <location>
        <begin position="55"/>
        <end position="407"/>
    </location>
</feature>
<proteinExistence type="predicted"/>
<comment type="subcellular location">
    <subcellularLocation>
        <location evidence="1">Membrane</location>
    </subcellularLocation>
</comment>
<dbReference type="InterPro" id="IPR001828">
    <property type="entry name" value="ANF_lig-bd_rcpt"/>
</dbReference>
<keyword evidence="2" id="KW-0812">Transmembrane</keyword>
<dbReference type="PROSITE" id="PS51257">
    <property type="entry name" value="PROKAR_LIPOPROTEIN"/>
    <property type="match status" value="1"/>
</dbReference>
<evidence type="ECO:0000256" key="5">
    <source>
        <dbReference type="SAM" id="SignalP"/>
    </source>
</evidence>
<feature type="signal peptide" evidence="5">
    <location>
        <begin position="1"/>
        <end position="25"/>
    </location>
</feature>
<dbReference type="KEGG" id="amr:AM1_4325"/>
<dbReference type="OrthoDB" id="7337537at2"/>
<dbReference type="Proteomes" id="UP000000268">
    <property type="component" value="Chromosome"/>
</dbReference>
<dbReference type="eggNOG" id="COG0683">
    <property type="taxonomic scope" value="Bacteria"/>
</dbReference>
<protein>
    <submittedName>
        <fullName evidence="7">Amino acid ABC transporter, amino acid-binding protein</fullName>
    </submittedName>
</protein>